<protein>
    <submittedName>
        <fullName evidence="1">Uncharacterized protein</fullName>
    </submittedName>
</protein>
<organism evidence="1 2">
    <name type="scientific">Candidatus Sulfobium mesophilum</name>
    <dbReference type="NCBI Taxonomy" id="2016548"/>
    <lineage>
        <taxon>Bacteria</taxon>
        <taxon>Pseudomonadati</taxon>
        <taxon>Nitrospirota</taxon>
        <taxon>Nitrospiria</taxon>
        <taxon>Nitrospirales</taxon>
        <taxon>Nitrospiraceae</taxon>
        <taxon>Candidatus Sulfobium</taxon>
    </lineage>
</organism>
<evidence type="ECO:0000313" key="2">
    <source>
        <dbReference type="Proteomes" id="UP000245125"/>
    </source>
</evidence>
<accession>A0A2U3QJS7</accession>
<name>A0A2U3QJS7_9BACT</name>
<reference evidence="2" key="1">
    <citation type="submission" date="2018-03" db="EMBL/GenBank/DDBJ databases">
        <authorList>
            <person name="Zecchin S."/>
        </authorList>
    </citation>
    <scope>NUCLEOTIDE SEQUENCE [LARGE SCALE GENOMIC DNA]</scope>
</reference>
<dbReference type="Proteomes" id="UP000245125">
    <property type="component" value="Unassembled WGS sequence"/>
</dbReference>
<keyword evidence="2" id="KW-1185">Reference proteome</keyword>
<sequence>MSASIKKDKTFTPYQAHNAITTAEIEFEALVYPVFAVSGLPANFRYALAVKQADNHIFHSFGNK</sequence>
<evidence type="ECO:0000313" key="1">
    <source>
        <dbReference type="EMBL" id="SPQ01652.1"/>
    </source>
</evidence>
<dbReference type="AlphaFoldDB" id="A0A2U3QJS7"/>
<gene>
    <name evidence="1" type="ORF">NBG4_640006</name>
</gene>
<proteinExistence type="predicted"/>
<dbReference type="EMBL" id="OUUY01000113">
    <property type="protein sequence ID" value="SPQ01652.1"/>
    <property type="molecule type" value="Genomic_DNA"/>
</dbReference>